<dbReference type="EMBL" id="AB366653">
    <property type="protein sequence ID" value="BAG41523.1"/>
    <property type="molecule type" value="Genomic_DNA"/>
</dbReference>
<accession>B2ZXU7</accession>
<organism evidence="1 2">
    <name type="scientific">Ralstonia phage phiRSL1</name>
    <dbReference type="NCBI Taxonomy" id="1980924"/>
    <lineage>
        <taxon>Viruses</taxon>
        <taxon>Duplodnaviria</taxon>
        <taxon>Heunggongvirae</taxon>
        <taxon>Uroviricota</taxon>
        <taxon>Caudoviricetes</taxon>
        <taxon>Mieseafarmvirus</taxon>
        <taxon>Mieseafarmvirus RSL1</taxon>
    </lineage>
</organism>
<dbReference type="GeneID" id="6369877"/>
<proteinExistence type="predicted"/>
<reference evidence="1 2" key="1">
    <citation type="journal article" date="2010" name="Virology">
        <title>A jumbo phage infecting the phytopathogen Ralstonia solanacearum defines a new lineage of the Myoviridae family.</title>
        <authorList>
            <person name="Yamada T."/>
            <person name="Satoh S."/>
            <person name="Ishikawa H."/>
            <person name="Fujiwara A."/>
            <person name="Kawasaki T."/>
            <person name="Fujie M."/>
            <person name="Ogata H."/>
        </authorList>
    </citation>
    <scope>NUCLEOTIDE SEQUENCE [LARGE SCALE GENOMIC DNA]</scope>
</reference>
<dbReference type="KEGG" id="vg:6369877"/>
<sequence length="147" mass="17314">MECDMEEKTQTQYLYWEEAGLAGDYVHMHIVNVPDHVPGRAYQQLMSLSAFDRRLWSHTQSYDPKTGAFLGYRNQGDVHFQMECVENSKPGATRVVEKLYRLWAGNPDMRATLLMLPRTVHASVWDFYKHIEYDWRTATLRGRKLQQ</sequence>
<protein>
    <submittedName>
        <fullName evidence="1">Uncharacterized protein</fullName>
    </submittedName>
</protein>
<keyword evidence="2" id="KW-1185">Reference proteome</keyword>
<evidence type="ECO:0000313" key="1">
    <source>
        <dbReference type="EMBL" id="BAG41523.1"/>
    </source>
</evidence>
<evidence type="ECO:0000313" key="2">
    <source>
        <dbReference type="Proteomes" id="UP000001034"/>
    </source>
</evidence>
<dbReference type="RefSeq" id="YP_001949953.1">
    <property type="nucleotide sequence ID" value="NC_010811.2"/>
</dbReference>
<name>B2ZXU7_9CAUD</name>
<dbReference type="Proteomes" id="UP000001034">
    <property type="component" value="Segment"/>
</dbReference>